<feature type="compositionally biased region" description="Polar residues" evidence="1">
    <location>
        <begin position="1"/>
        <end position="14"/>
    </location>
</feature>
<feature type="region of interest" description="Disordered" evidence="1">
    <location>
        <begin position="260"/>
        <end position="287"/>
    </location>
</feature>
<dbReference type="Proteomes" id="UP000628079">
    <property type="component" value="Unassembled WGS sequence"/>
</dbReference>
<comment type="caution">
    <text evidence="2">The sequence shown here is derived from an EMBL/GenBank/DDBJ whole genome shotgun (WGS) entry which is preliminary data.</text>
</comment>
<protein>
    <submittedName>
        <fullName evidence="2">Uncharacterized protein</fullName>
    </submittedName>
</protein>
<dbReference type="EMBL" id="BMEA01000001">
    <property type="protein sequence ID" value="GGB74259.1"/>
    <property type="molecule type" value="Genomic_DNA"/>
</dbReference>
<accession>A0A8H9FUB1</accession>
<gene>
    <name evidence="2" type="ORF">GCM10011314_12160</name>
</gene>
<reference evidence="2" key="2">
    <citation type="submission" date="2020-09" db="EMBL/GenBank/DDBJ databases">
        <authorList>
            <person name="Sun Q."/>
            <person name="Zhou Y."/>
        </authorList>
    </citation>
    <scope>NUCLEOTIDE SEQUENCE</scope>
    <source>
        <strain evidence="2">CGMCC 1.10749</strain>
    </source>
</reference>
<evidence type="ECO:0000313" key="2">
    <source>
        <dbReference type="EMBL" id="GGB74259.1"/>
    </source>
</evidence>
<dbReference type="AlphaFoldDB" id="A0A8H9FUB1"/>
<organism evidence="2 3">
    <name type="scientific">Knoellia flava</name>
    <dbReference type="NCBI Taxonomy" id="913969"/>
    <lineage>
        <taxon>Bacteria</taxon>
        <taxon>Bacillati</taxon>
        <taxon>Actinomycetota</taxon>
        <taxon>Actinomycetes</taxon>
        <taxon>Micrococcales</taxon>
        <taxon>Intrasporangiaceae</taxon>
        <taxon>Knoellia</taxon>
    </lineage>
</organism>
<feature type="region of interest" description="Disordered" evidence="1">
    <location>
        <begin position="1"/>
        <end position="39"/>
    </location>
</feature>
<name>A0A8H9FUB1_9MICO</name>
<proteinExistence type="predicted"/>
<evidence type="ECO:0000256" key="1">
    <source>
        <dbReference type="SAM" id="MobiDB-lite"/>
    </source>
</evidence>
<evidence type="ECO:0000313" key="3">
    <source>
        <dbReference type="Proteomes" id="UP000628079"/>
    </source>
</evidence>
<sequence>MEGASGQSAASSTDSQRRVTRAAGHNRSEVRLSAASSQSATSTSAAGLGSVLATALNGTTRGRASDADSLSSVKVKAWLRGHDFDLQDLINLLPGGETRVVKVEDGHYLESIEIDEPPDGVPFYEAAPRVLRRINGLARARNPNFELVELTGNYSTDGWDHTVVSMASIKARARIQATGVVRKPNGAVLPAQPADGPARAQVAASTPAVDEALDIMGQLDVLSWPQLYKVFEIVRADIKPQSLVDLGWASADEISAFTGSANRPDVSGTRARHARMGGAPPHRQMSEEGARELISRLVTTWIDSKR</sequence>
<reference evidence="2" key="1">
    <citation type="journal article" date="2014" name="Int. J. Syst. Evol. Microbiol.">
        <title>Complete genome sequence of Corynebacterium casei LMG S-19264T (=DSM 44701T), isolated from a smear-ripened cheese.</title>
        <authorList>
            <consortium name="US DOE Joint Genome Institute (JGI-PGF)"/>
            <person name="Walter F."/>
            <person name="Albersmeier A."/>
            <person name="Kalinowski J."/>
            <person name="Ruckert C."/>
        </authorList>
    </citation>
    <scope>NUCLEOTIDE SEQUENCE</scope>
    <source>
        <strain evidence="2">CGMCC 1.10749</strain>
    </source>
</reference>